<dbReference type="AlphaFoldDB" id="A0ABD2AU09"/>
<reference evidence="7 8" key="1">
    <citation type="journal article" date="2024" name="Ann. Entomol. Soc. Am.">
        <title>Genomic analyses of the southern and eastern yellowjacket wasps (Hymenoptera: Vespidae) reveal evolutionary signatures of social life.</title>
        <authorList>
            <person name="Catto M.A."/>
            <person name="Caine P.B."/>
            <person name="Orr S.E."/>
            <person name="Hunt B.G."/>
            <person name="Goodisman M.A.D."/>
        </authorList>
    </citation>
    <scope>NUCLEOTIDE SEQUENCE [LARGE SCALE GENOMIC DNA]</scope>
    <source>
        <strain evidence="7">233</strain>
        <tissue evidence="7">Head and thorax</tissue>
    </source>
</reference>
<dbReference type="InterPro" id="IPR011545">
    <property type="entry name" value="DEAD/DEAH_box_helicase_dom"/>
</dbReference>
<dbReference type="SMART" id="SM00487">
    <property type="entry name" value="DEXDc"/>
    <property type="match status" value="1"/>
</dbReference>
<evidence type="ECO:0000256" key="1">
    <source>
        <dbReference type="ARBA" id="ARBA00022741"/>
    </source>
</evidence>
<dbReference type="Gene3D" id="1.20.120.1080">
    <property type="match status" value="1"/>
</dbReference>
<evidence type="ECO:0000313" key="7">
    <source>
        <dbReference type="EMBL" id="KAL2724088.1"/>
    </source>
</evidence>
<dbReference type="SMART" id="SM00490">
    <property type="entry name" value="HELICc"/>
    <property type="match status" value="1"/>
</dbReference>
<evidence type="ECO:0000256" key="3">
    <source>
        <dbReference type="ARBA" id="ARBA00022806"/>
    </source>
</evidence>
<dbReference type="Pfam" id="PF00271">
    <property type="entry name" value="Helicase_C"/>
    <property type="match status" value="1"/>
</dbReference>
<proteinExistence type="predicted"/>
<dbReference type="PROSITE" id="PS00690">
    <property type="entry name" value="DEAH_ATP_HELICASE"/>
    <property type="match status" value="1"/>
</dbReference>
<keyword evidence="4" id="KW-0067">ATP-binding</keyword>
<keyword evidence="3" id="KW-0347">Helicase</keyword>
<dbReference type="Pfam" id="PF21010">
    <property type="entry name" value="HA2_C"/>
    <property type="match status" value="1"/>
</dbReference>
<evidence type="ECO:0000256" key="2">
    <source>
        <dbReference type="ARBA" id="ARBA00022801"/>
    </source>
</evidence>
<dbReference type="InterPro" id="IPR027417">
    <property type="entry name" value="P-loop_NTPase"/>
</dbReference>
<dbReference type="InterPro" id="IPR001650">
    <property type="entry name" value="Helicase_C-like"/>
</dbReference>
<evidence type="ECO:0000256" key="4">
    <source>
        <dbReference type="ARBA" id="ARBA00022840"/>
    </source>
</evidence>
<dbReference type="GO" id="GO:0003724">
    <property type="term" value="F:RNA helicase activity"/>
    <property type="evidence" value="ECO:0007669"/>
    <property type="project" value="UniProtKB-EC"/>
</dbReference>
<protein>
    <submittedName>
        <fullName evidence="7">ATP-dependent RNA helicase DHX30-like isoform X1</fullName>
    </submittedName>
</protein>
<dbReference type="GO" id="GO:0005524">
    <property type="term" value="F:ATP binding"/>
    <property type="evidence" value="ECO:0007669"/>
    <property type="project" value="UniProtKB-KW"/>
</dbReference>
<dbReference type="GO" id="GO:0016787">
    <property type="term" value="F:hydrolase activity"/>
    <property type="evidence" value="ECO:0007669"/>
    <property type="project" value="UniProtKB-KW"/>
</dbReference>
<dbReference type="PANTHER" id="PTHR18934:SF257">
    <property type="entry name" value="ATP-DEPENDENT RNA HELICASE DHX30"/>
    <property type="match status" value="1"/>
</dbReference>
<accession>A0ABD2AU09</accession>
<evidence type="ECO:0000313" key="8">
    <source>
        <dbReference type="Proteomes" id="UP001607302"/>
    </source>
</evidence>
<dbReference type="InterPro" id="IPR014001">
    <property type="entry name" value="Helicase_ATP-bd"/>
</dbReference>
<keyword evidence="8" id="KW-1185">Reference proteome</keyword>
<dbReference type="InterPro" id="IPR007502">
    <property type="entry name" value="Helicase-assoc_dom"/>
</dbReference>
<evidence type="ECO:0000259" key="5">
    <source>
        <dbReference type="PROSITE" id="PS51192"/>
    </source>
</evidence>
<evidence type="ECO:0000259" key="6">
    <source>
        <dbReference type="PROSITE" id="PS51194"/>
    </source>
</evidence>
<dbReference type="CDD" id="cd17917">
    <property type="entry name" value="DEXHc_RHA-like"/>
    <property type="match status" value="1"/>
</dbReference>
<organism evidence="7 8">
    <name type="scientific">Vespula squamosa</name>
    <name type="common">Southern yellow jacket</name>
    <name type="synonym">Wasp</name>
    <dbReference type="NCBI Taxonomy" id="30214"/>
    <lineage>
        <taxon>Eukaryota</taxon>
        <taxon>Metazoa</taxon>
        <taxon>Ecdysozoa</taxon>
        <taxon>Arthropoda</taxon>
        <taxon>Hexapoda</taxon>
        <taxon>Insecta</taxon>
        <taxon>Pterygota</taxon>
        <taxon>Neoptera</taxon>
        <taxon>Endopterygota</taxon>
        <taxon>Hymenoptera</taxon>
        <taxon>Apocrita</taxon>
        <taxon>Aculeata</taxon>
        <taxon>Vespoidea</taxon>
        <taxon>Vespidae</taxon>
        <taxon>Vespinae</taxon>
        <taxon>Vespula</taxon>
    </lineage>
</organism>
<sequence>MFTYRVIFYKKGRTHCFIRPLVAWSRESFTKQFHPNKIKRCYSIKNKERELVNYAAKINRYETDESKKDTTNDKKLEKTEFSFEDMSTLYPNAFNSLKTIYSIVKNELNEKDLFQIEYVQYKNNNEIFWECILTVFWPKKKLFTSIQKNKSLASNDASLNCLYWLHAQNKLKHGKPIIYTAKEIKARFMKPIPIYLDSEILEEVKQLLQIYELNVKNIIKSPELKDDNFTLSTEKYSTDIKLCLRNDTRNQSLKKKLLEKDNMDGDLPIFQYREEIFQKLEKNNILLIRGNTGCGKTTQVPQFILDHYIKNGNASDCNILVSQPRRISAISLAERIAFERGEAIGDVIGYSVRLEQKYPKFPGGILFCTTGILCQIIQNNPNLMGYSHVILDEVHERSLDIDLLFLLLKRIVSNNLSLKLVLMSATINTELFVKYFNCDIIDVHGKMYPVKMHFLEDFKHLLPPLEKKVNNNFDQSNMNEDNRLEMVHFQDIINLIIWIIETKPPGTILCFLPGWYQIKTLLKLLNNNILLNQKLVVIPIHSKLSIINQERIFASVPTKNIKVVLATDIVETGITIPDVVYVIDTSIKNSPMWKNNKLYIGHQRISQANIQQRKGRAGRIKAGESYHFITKKEYNDLHPNPIPEMLCSSLENTIIKIKCHTNEKIEQFCKYMIEEPNKITIKTAIRTLYLLNILDINENLTPLGKRLSLIHVDPILGKALILSTIFKCTDPILSIVSLYSIDQDIFANTLYDKSSKKDIKKGYHETSDHMALIMLCNKWKNYLDEGFYKIDPFCRDMKINPLRVKLLNRIRNMLAKQLEISSTQNHYNDFDFTDDSKMLQNKDTYCEEIIYGIILSSTNMLLQYNDISYYRNMYRKKPALKTECDQLTRIMTESVNYNKEFQDKTCFVYFHGIRFQTHSFMLVYDTSVISPLTILLFGQGSIDNITSNNSNNESTIILTIPENKVLRFSCTPEVAEILISFREVIWSVVDYFLKVNDRPIDELKLMNEYRSEFLRVLSKMLNTKDNNNDTVIK</sequence>
<keyword evidence="1" id="KW-0547">Nucleotide-binding</keyword>
<name>A0ABD2AU09_VESSQ</name>
<dbReference type="Gene3D" id="3.40.50.300">
    <property type="entry name" value="P-loop containing nucleotide triphosphate hydrolases"/>
    <property type="match status" value="2"/>
</dbReference>
<dbReference type="Gene3D" id="3.30.160.20">
    <property type="match status" value="1"/>
</dbReference>
<dbReference type="PROSITE" id="PS51192">
    <property type="entry name" value="HELICASE_ATP_BIND_1"/>
    <property type="match status" value="1"/>
</dbReference>
<dbReference type="EMBL" id="JAUDFV010000139">
    <property type="protein sequence ID" value="KAL2724088.1"/>
    <property type="molecule type" value="Genomic_DNA"/>
</dbReference>
<dbReference type="Proteomes" id="UP001607302">
    <property type="component" value="Unassembled WGS sequence"/>
</dbReference>
<dbReference type="InterPro" id="IPR002464">
    <property type="entry name" value="DNA/RNA_helicase_DEAH_CS"/>
</dbReference>
<dbReference type="PROSITE" id="PS51194">
    <property type="entry name" value="HELICASE_CTER"/>
    <property type="match status" value="1"/>
</dbReference>
<feature type="domain" description="Helicase C-terminal" evidence="6">
    <location>
        <begin position="491"/>
        <end position="661"/>
    </location>
</feature>
<dbReference type="SMART" id="SM00847">
    <property type="entry name" value="HA2"/>
    <property type="match status" value="1"/>
</dbReference>
<dbReference type="CDD" id="cd18791">
    <property type="entry name" value="SF2_C_RHA"/>
    <property type="match status" value="1"/>
</dbReference>
<dbReference type="PANTHER" id="PTHR18934">
    <property type="entry name" value="ATP-DEPENDENT RNA HELICASE"/>
    <property type="match status" value="1"/>
</dbReference>
<dbReference type="SUPFAM" id="SSF52540">
    <property type="entry name" value="P-loop containing nucleoside triphosphate hydrolases"/>
    <property type="match status" value="1"/>
</dbReference>
<dbReference type="Pfam" id="PF00270">
    <property type="entry name" value="DEAD"/>
    <property type="match status" value="1"/>
</dbReference>
<keyword evidence="2" id="KW-0378">Hydrolase</keyword>
<gene>
    <name evidence="7" type="ORF">V1478_008601</name>
</gene>
<feature type="domain" description="Helicase ATP-binding" evidence="5">
    <location>
        <begin position="277"/>
        <end position="445"/>
    </location>
</feature>
<comment type="caution">
    <text evidence="7">The sequence shown here is derived from an EMBL/GenBank/DDBJ whole genome shotgun (WGS) entry which is preliminary data.</text>
</comment>